<accession>A0AAN6DB93</accession>
<protein>
    <submittedName>
        <fullName evidence="2">Uncharacterized protein</fullName>
    </submittedName>
</protein>
<organism evidence="2 3">
    <name type="scientific">Ogataea haglerorum</name>
    <dbReference type="NCBI Taxonomy" id="1937702"/>
    <lineage>
        <taxon>Eukaryota</taxon>
        <taxon>Fungi</taxon>
        <taxon>Dikarya</taxon>
        <taxon>Ascomycota</taxon>
        <taxon>Saccharomycotina</taxon>
        <taxon>Pichiomycetes</taxon>
        <taxon>Pichiales</taxon>
        <taxon>Pichiaceae</taxon>
        <taxon>Ogataea</taxon>
    </lineage>
</organism>
<gene>
    <name evidence="2" type="ORF">KL933_000103</name>
</gene>
<feature type="compositionally biased region" description="Basic and acidic residues" evidence="1">
    <location>
        <begin position="211"/>
        <end position="220"/>
    </location>
</feature>
<reference evidence="2" key="1">
    <citation type="journal article" date="2021" name="G3 (Bethesda)">
        <title>Genomic diversity, chromosomal rearrangements, and interspecies hybridization in the ogataea polymorpha species complex.</title>
        <authorList>
            <person name="Hanson S.J."/>
            <person name="Cinneide E.O."/>
            <person name="Salzberg L.I."/>
            <person name="Wolfe K.H."/>
            <person name="McGowan J."/>
            <person name="Fitzpatrick D.A."/>
            <person name="Matlin K."/>
        </authorList>
    </citation>
    <scope>NUCLEOTIDE SEQUENCE</scope>
    <source>
        <strain evidence="2">83-405-1</strain>
    </source>
</reference>
<dbReference type="EMBL" id="JAHLUH010000001">
    <property type="protein sequence ID" value="KAG7730308.1"/>
    <property type="molecule type" value="Genomic_DNA"/>
</dbReference>
<proteinExistence type="predicted"/>
<sequence>MYTGTLDSLPHENDPAVSVDELWRRTDGLAQEYVVENEPAAVLERIHTARSGLQKTALLAAMLDNGVLSEQDEAWRPHGVFECNISLFTSYYTRAPVLPPELPRNCKSRAAICTTHGDRPSQTSQRRRVRRIPCARHIAHEHGPVPGSTQTVPDPVQAAGVQDATGHPEPRRKVHYQPGASRAQEGRQPAEIQRLCEPRVLPADPELPDLPADKFFPDGG</sequence>
<comment type="caution">
    <text evidence="2">The sequence shown here is derived from an EMBL/GenBank/DDBJ whole genome shotgun (WGS) entry which is preliminary data.</text>
</comment>
<evidence type="ECO:0000256" key="1">
    <source>
        <dbReference type="SAM" id="MobiDB-lite"/>
    </source>
</evidence>
<name>A0AAN6DB93_9ASCO</name>
<dbReference type="Proteomes" id="UP000738402">
    <property type="component" value="Unassembled WGS sequence"/>
</dbReference>
<dbReference type="AlphaFoldDB" id="A0AAN6DB93"/>
<evidence type="ECO:0000313" key="2">
    <source>
        <dbReference type="EMBL" id="KAG7730308.1"/>
    </source>
</evidence>
<evidence type="ECO:0000313" key="3">
    <source>
        <dbReference type="Proteomes" id="UP000738402"/>
    </source>
</evidence>
<feature type="region of interest" description="Disordered" evidence="1">
    <location>
        <begin position="160"/>
        <end position="220"/>
    </location>
</feature>